<protein>
    <recommendedName>
        <fullName evidence="1">HNH domain-containing protein</fullName>
    </recommendedName>
</protein>
<organism evidence="2 3">
    <name type="scientific">Candidatus Methylobacter favarea</name>
    <dbReference type="NCBI Taxonomy" id="2707345"/>
    <lineage>
        <taxon>Bacteria</taxon>
        <taxon>Pseudomonadati</taxon>
        <taxon>Pseudomonadota</taxon>
        <taxon>Gammaproteobacteria</taxon>
        <taxon>Methylococcales</taxon>
        <taxon>Methylococcaceae</taxon>
        <taxon>Methylobacter</taxon>
    </lineage>
</organism>
<dbReference type="InterPro" id="IPR002711">
    <property type="entry name" value="HNH"/>
</dbReference>
<accession>A0A8S0Y5R6</accession>
<reference evidence="2 3" key="1">
    <citation type="submission" date="2020-02" db="EMBL/GenBank/DDBJ databases">
        <authorList>
            <person name="Hogendoorn C."/>
        </authorList>
    </citation>
    <scope>NUCLEOTIDE SEQUENCE [LARGE SCALE GENOMIC DNA]</scope>
    <source>
        <strain evidence="2">METHB21</strain>
    </source>
</reference>
<dbReference type="Pfam" id="PF01844">
    <property type="entry name" value="HNH"/>
    <property type="match status" value="1"/>
</dbReference>
<proteinExistence type="predicted"/>
<feature type="domain" description="HNH" evidence="1">
    <location>
        <begin position="4"/>
        <end position="37"/>
    </location>
</feature>
<dbReference type="EMBL" id="CADCXN010000017">
    <property type="protein sequence ID" value="CAA9889608.1"/>
    <property type="molecule type" value="Genomic_DNA"/>
</dbReference>
<dbReference type="GO" id="GO:0004519">
    <property type="term" value="F:endonuclease activity"/>
    <property type="evidence" value="ECO:0007669"/>
    <property type="project" value="InterPro"/>
</dbReference>
<dbReference type="GO" id="GO:0003676">
    <property type="term" value="F:nucleic acid binding"/>
    <property type="evidence" value="ECO:0007669"/>
    <property type="project" value="InterPro"/>
</dbReference>
<dbReference type="Gene3D" id="1.10.30.50">
    <property type="match status" value="1"/>
</dbReference>
<keyword evidence="3" id="KW-1185">Reference proteome</keyword>
<evidence type="ECO:0000259" key="1">
    <source>
        <dbReference type="Pfam" id="PF01844"/>
    </source>
</evidence>
<dbReference type="Proteomes" id="UP000494216">
    <property type="component" value="Unassembled WGS sequence"/>
</dbReference>
<evidence type="ECO:0000313" key="2">
    <source>
        <dbReference type="EMBL" id="CAA9889608.1"/>
    </source>
</evidence>
<dbReference type="GO" id="GO:0008270">
    <property type="term" value="F:zinc ion binding"/>
    <property type="evidence" value="ECO:0007669"/>
    <property type="project" value="InterPro"/>
</dbReference>
<sequence>MKNVTIHHIVEKAKGGAELNFNSILLHPNCHRKVHSRNLKVKPTRETDL</sequence>
<gene>
    <name evidence="2" type="ORF">METHB2_1130003</name>
</gene>
<dbReference type="AlphaFoldDB" id="A0A8S0Y5R6"/>
<evidence type="ECO:0000313" key="3">
    <source>
        <dbReference type="Proteomes" id="UP000494216"/>
    </source>
</evidence>
<name>A0A8S0Y5R6_9GAMM</name>
<comment type="caution">
    <text evidence="2">The sequence shown here is derived from an EMBL/GenBank/DDBJ whole genome shotgun (WGS) entry which is preliminary data.</text>
</comment>